<evidence type="ECO:0000256" key="6">
    <source>
        <dbReference type="ARBA" id="ARBA00023004"/>
    </source>
</evidence>
<dbReference type="OrthoDB" id="9791355at2"/>
<protein>
    <recommendedName>
        <fullName evidence="12">Manganese transport regulator</fullName>
    </recommendedName>
</protein>
<evidence type="ECO:0000256" key="4">
    <source>
        <dbReference type="ARBA" id="ARBA00022490"/>
    </source>
</evidence>
<dbReference type="Proteomes" id="UP000275951">
    <property type="component" value="Chromosome"/>
</dbReference>
<dbReference type="Pfam" id="PF01325">
    <property type="entry name" value="Fe_dep_repress"/>
    <property type="match status" value="1"/>
</dbReference>
<dbReference type="AlphaFoldDB" id="X4RBG4"/>
<dbReference type="GO" id="GO:0045892">
    <property type="term" value="P:negative regulation of DNA-templated transcription"/>
    <property type="evidence" value="ECO:0007669"/>
    <property type="project" value="TreeGrafter"/>
</dbReference>
<gene>
    <name evidence="14" type="ORF">EBQ10_02190</name>
    <name evidence="15" type="ORF">V3M73_07950</name>
</gene>
<evidence type="ECO:0000256" key="12">
    <source>
        <dbReference type="ARBA" id="ARBA00032593"/>
    </source>
</evidence>
<keyword evidence="8" id="KW-0238">DNA-binding</keyword>
<dbReference type="Pfam" id="PF02742">
    <property type="entry name" value="Fe_dep_repr_C"/>
    <property type="match status" value="1"/>
</dbReference>
<accession>X4RBG4</accession>
<dbReference type="GO" id="GO:0046983">
    <property type="term" value="F:protein dimerization activity"/>
    <property type="evidence" value="ECO:0007669"/>
    <property type="project" value="InterPro"/>
</dbReference>
<dbReference type="KEGG" id="tpy:CQ11_02880"/>
<dbReference type="InterPro" id="IPR050536">
    <property type="entry name" value="DtxR_MntR_Metal-Reg"/>
</dbReference>
<keyword evidence="11" id="KW-0464">Manganese</keyword>
<dbReference type="GO" id="GO:0046914">
    <property type="term" value="F:transition metal ion binding"/>
    <property type="evidence" value="ECO:0007669"/>
    <property type="project" value="InterPro"/>
</dbReference>
<organism evidence="14 16">
    <name type="scientific">Trueperella pyogenes</name>
    <dbReference type="NCBI Taxonomy" id="1661"/>
    <lineage>
        <taxon>Bacteria</taxon>
        <taxon>Bacillati</taxon>
        <taxon>Actinomycetota</taxon>
        <taxon>Actinomycetes</taxon>
        <taxon>Actinomycetales</taxon>
        <taxon>Actinomycetaceae</taxon>
        <taxon>Trueperella</taxon>
    </lineage>
</organism>
<dbReference type="PROSITE" id="PS50944">
    <property type="entry name" value="HTH_DTXR"/>
    <property type="match status" value="1"/>
</dbReference>
<dbReference type="GO" id="GO:0005737">
    <property type="term" value="C:cytoplasm"/>
    <property type="evidence" value="ECO:0007669"/>
    <property type="project" value="UniProtKB-SubCell"/>
</dbReference>
<dbReference type="SMART" id="SM00899">
    <property type="entry name" value="FeoA"/>
    <property type="match status" value="1"/>
</dbReference>
<reference evidence="15 17" key="2">
    <citation type="submission" date="2024-01" db="EMBL/GenBank/DDBJ databases">
        <title>Genomic analysis and antimicrobial resistance profiles of Trueperella pyogenes isolated from domestic and wild animals.</title>
        <authorList>
            <person name="Magossi G."/>
            <person name="Gzyl K.E."/>
            <person name="Holman D.B."/>
            <person name="Amat S."/>
        </authorList>
    </citation>
    <scope>NUCLEOTIDE SEQUENCE [LARGE SCALE GENOMIC DNA]</scope>
    <source>
        <strain evidence="15 17">1494</strain>
    </source>
</reference>
<evidence type="ECO:0000256" key="3">
    <source>
        <dbReference type="ARBA" id="ARBA00011738"/>
    </source>
</evidence>
<dbReference type="Pfam" id="PF04023">
    <property type="entry name" value="FeoA"/>
    <property type="match status" value="1"/>
</dbReference>
<evidence type="ECO:0000256" key="9">
    <source>
        <dbReference type="ARBA" id="ARBA00023159"/>
    </source>
</evidence>
<dbReference type="InterPro" id="IPR036390">
    <property type="entry name" value="WH_DNA-bd_sf"/>
</dbReference>
<dbReference type="SUPFAM" id="SSF50037">
    <property type="entry name" value="C-terminal domain of transcriptional repressors"/>
    <property type="match status" value="1"/>
</dbReference>
<comment type="subunit">
    <text evidence="3">Homodimer.</text>
</comment>
<keyword evidence="6" id="KW-0408">Iron</keyword>
<keyword evidence="9" id="KW-0010">Activator</keyword>
<evidence type="ECO:0000256" key="5">
    <source>
        <dbReference type="ARBA" id="ARBA00022491"/>
    </source>
</evidence>
<dbReference type="Gene3D" id="1.10.10.10">
    <property type="entry name" value="Winged helix-like DNA-binding domain superfamily/Winged helix DNA-binding domain"/>
    <property type="match status" value="1"/>
</dbReference>
<keyword evidence="7" id="KW-0805">Transcription regulation</keyword>
<dbReference type="RefSeq" id="WP_024964437.1">
    <property type="nucleotide sequence ID" value="NZ_CP007519.1"/>
</dbReference>
<dbReference type="Gene3D" id="1.10.60.10">
    <property type="entry name" value="Iron dependent repressor, metal binding and dimerisation domain"/>
    <property type="match status" value="1"/>
</dbReference>
<sequence>MRSLTPSTEDYLKNIWSISEWSGDEVVPIELARRLGLSPSTVTEAVKKLSSQRLVNHRRYGPISLTEQGRREALRVVRKHRLIETYLHVHLGYAWQDLHEEAEALEHAVSDRFVDAIDALLGYPLRDPHGDPIPRPDGSLPPAMDVICLNEAPANTRVVIEQVDDDDADVLVFLGDLGVRPEKSAKVISQSAALGLTTILIDDETVSIPLPAACRIRVTLYPC</sequence>
<dbReference type="Gene3D" id="2.30.30.90">
    <property type="match status" value="1"/>
</dbReference>
<evidence type="ECO:0000256" key="10">
    <source>
        <dbReference type="ARBA" id="ARBA00023163"/>
    </source>
</evidence>
<dbReference type="SUPFAM" id="SSF46785">
    <property type="entry name" value="Winged helix' DNA-binding domain"/>
    <property type="match status" value="1"/>
</dbReference>
<dbReference type="GO" id="GO:0003700">
    <property type="term" value="F:DNA-binding transcription factor activity"/>
    <property type="evidence" value="ECO:0007669"/>
    <property type="project" value="InterPro"/>
</dbReference>
<dbReference type="InterPro" id="IPR022689">
    <property type="entry name" value="Iron_dep_repressor"/>
</dbReference>
<dbReference type="GeneID" id="97531889"/>
<evidence type="ECO:0000259" key="13">
    <source>
        <dbReference type="PROSITE" id="PS50944"/>
    </source>
</evidence>
<feature type="domain" description="HTH dtxR-type" evidence="13">
    <location>
        <begin position="4"/>
        <end position="66"/>
    </location>
</feature>
<dbReference type="PANTHER" id="PTHR33238:SF11">
    <property type="entry name" value="TRANSCRIPTIONAL REGULATOR MNTR"/>
    <property type="match status" value="1"/>
</dbReference>
<keyword evidence="17" id="KW-1185">Reference proteome</keyword>
<evidence type="ECO:0000313" key="17">
    <source>
        <dbReference type="Proteomes" id="UP001555100"/>
    </source>
</evidence>
<comment type="similarity">
    <text evidence="2">Belongs to the DtxR/MntR family.</text>
</comment>
<dbReference type="SMART" id="SM00529">
    <property type="entry name" value="HTH_DTXR"/>
    <property type="match status" value="1"/>
</dbReference>
<evidence type="ECO:0000313" key="14">
    <source>
        <dbReference type="EMBL" id="AZR06221.1"/>
    </source>
</evidence>
<evidence type="ECO:0000313" key="16">
    <source>
        <dbReference type="Proteomes" id="UP000275951"/>
    </source>
</evidence>
<evidence type="ECO:0000256" key="11">
    <source>
        <dbReference type="ARBA" id="ARBA00023211"/>
    </source>
</evidence>
<evidence type="ECO:0000256" key="7">
    <source>
        <dbReference type="ARBA" id="ARBA00023015"/>
    </source>
</evidence>
<evidence type="ECO:0000256" key="1">
    <source>
        <dbReference type="ARBA" id="ARBA00004496"/>
    </source>
</evidence>
<evidence type="ECO:0000256" key="2">
    <source>
        <dbReference type="ARBA" id="ARBA00007871"/>
    </source>
</evidence>
<evidence type="ECO:0000313" key="15">
    <source>
        <dbReference type="EMBL" id="MEW6954951.1"/>
    </source>
</evidence>
<dbReference type="InterPro" id="IPR036421">
    <property type="entry name" value="Fe_dep_repressor_sf"/>
</dbReference>
<dbReference type="InterPro" id="IPR036388">
    <property type="entry name" value="WH-like_DNA-bd_sf"/>
</dbReference>
<dbReference type="SUPFAM" id="SSF47979">
    <property type="entry name" value="Iron-dependent repressor protein, dimerization domain"/>
    <property type="match status" value="1"/>
</dbReference>
<dbReference type="InterPro" id="IPR001367">
    <property type="entry name" value="Fe_dep_repressor"/>
</dbReference>
<keyword evidence="10" id="KW-0804">Transcription</keyword>
<dbReference type="InterPro" id="IPR038157">
    <property type="entry name" value="FeoA_core_dom"/>
</dbReference>
<proteinExistence type="inferred from homology"/>
<dbReference type="PANTHER" id="PTHR33238">
    <property type="entry name" value="IRON (METAL) DEPENDENT REPRESSOR, DTXR FAMILY"/>
    <property type="match status" value="1"/>
</dbReference>
<dbReference type="EMBL" id="JBAGNM010000008">
    <property type="protein sequence ID" value="MEW6954951.1"/>
    <property type="molecule type" value="Genomic_DNA"/>
</dbReference>
<dbReference type="InterPro" id="IPR007167">
    <property type="entry name" value="Fe-transptr_FeoA-like"/>
</dbReference>
<dbReference type="Proteomes" id="UP001555100">
    <property type="component" value="Unassembled WGS sequence"/>
</dbReference>
<dbReference type="FunFam" id="1.10.60.10:FF:000004">
    <property type="entry name" value="DtxR family transcriptional regulator"/>
    <property type="match status" value="1"/>
</dbReference>
<reference evidence="14 16" key="1">
    <citation type="submission" date="2018-11" db="EMBL/GenBank/DDBJ databases">
        <title>Multidrug-resistant genes are associated with an 42-kb island TGI1 carrying a complex class 1 integron in a Trueperella pyogenes.</title>
        <authorList>
            <person name="Dong W."/>
        </authorList>
    </citation>
    <scope>NUCLEOTIDE SEQUENCE [LARGE SCALE GENOMIC DNA]</scope>
    <source>
        <strain evidence="14 16">TP4</strain>
    </source>
</reference>
<dbReference type="InterPro" id="IPR008988">
    <property type="entry name" value="Transcriptional_repressor_C"/>
</dbReference>
<dbReference type="InterPro" id="IPR022687">
    <property type="entry name" value="HTH_DTXR"/>
</dbReference>
<comment type="subcellular location">
    <subcellularLocation>
        <location evidence="1">Cytoplasm</location>
    </subcellularLocation>
</comment>
<dbReference type="GO" id="GO:0003677">
    <property type="term" value="F:DNA binding"/>
    <property type="evidence" value="ECO:0007669"/>
    <property type="project" value="UniProtKB-KW"/>
</dbReference>
<evidence type="ECO:0000256" key="8">
    <source>
        <dbReference type="ARBA" id="ARBA00023125"/>
    </source>
</evidence>
<keyword evidence="4" id="KW-0963">Cytoplasm</keyword>
<dbReference type="EMBL" id="CP033905">
    <property type="protein sequence ID" value="AZR06221.1"/>
    <property type="molecule type" value="Genomic_DNA"/>
</dbReference>
<name>X4RBG4_9ACTO</name>
<keyword evidence="5" id="KW-0678">Repressor</keyword>